<dbReference type="EC" id="4.1.1.112" evidence="9"/>
<comment type="cofactor">
    <cofactor evidence="2 9">
        <name>a divalent metal cation</name>
        <dbReference type="ChEBI" id="CHEBI:60240"/>
    </cofactor>
</comment>
<organism evidence="10 11">
    <name type="scientific">Psychrobacter glaciei</name>
    <dbReference type="NCBI Taxonomy" id="619771"/>
    <lineage>
        <taxon>Bacteria</taxon>
        <taxon>Pseudomonadati</taxon>
        <taxon>Pseudomonadota</taxon>
        <taxon>Gammaproteobacteria</taxon>
        <taxon>Moraxellales</taxon>
        <taxon>Moraxellaceae</taxon>
        <taxon>Psychrobacter</taxon>
    </lineage>
</organism>
<dbReference type="Proteomes" id="UP000610203">
    <property type="component" value="Unassembled WGS sequence"/>
</dbReference>
<keyword evidence="6 9" id="KW-0456">Lyase</keyword>
<dbReference type="NCBIfam" id="TIGR01935">
    <property type="entry name" value="NOT-MenG"/>
    <property type="match status" value="1"/>
</dbReference>
<comment type="catalytic activity">
    <reaction evidence="8 9">
        <text>oxaloacetate + H(+) = pyruvate + CO2</text>
        <dbReference type="Rhea" id="RHEA:15641"/>
        <dbReference type="ChEBI" id="CHEBI:15361"/>
        <dbReference type="ChEBI" id="CHEBI:15378"/>
        <dbReference type="ChEBI" id="CHEBI:16452"/>
        <dbReference type="ChEBI" id="CHEBI:16526"/>
        <dbReference type="EC" id="4.1.1.112"/>
    </reaction>
</comment>
<dbReference type="PANTHER" id="PTHR33254">
    <property type="entry name" value="4-HYDROXY-4-METHYL-2-OXOGLUTARATE ALDOLASE 3-RELATED"/>
    <property type="match status" value="1"/>
</dbReference>
<evidence type="ECO:0000256" key="6">
    <source>
        <dbReference type="ARBA" id="ARBA00023239"/>
    </source>
</evidence>
<comment type="catalytic activity">
    <reaction evidence="1 9">
        <text>4-hydroxy-4-methyl-2-oxoglutarate = 2 pyruvate</text>
        <dbReference type="Rhea" id="RHEA:22748"/>
        <dbReference type="ChEBI" id="CHEBI:15361"/>
        <dbReference type="ChEBI" id="CHEBI:58276"/>
        <dbReference type="EC" id="4.1.3.17"/>
    </reaction>
</comment>
<keyword evidence="5 9" id="KW-0479">Metal-binding</keyword>
<dbReference type="SUPFAM" id="SSF89562">
    <property type="entry name" value="RraA-like"/>
    <property type="match status" value="1"/>
</dbReference>
<sequence>MSDTMPESTAMNKENFVTCDLLDANPESQVCLPNIEGKSFHRFGGKDRFCGEIVTVKCFEDNSRVKSLLNSDGKDQDGNGKVLVVDGGGSMRCALLGDMIAQSAIDNDWAGVVMYGCVRDVDDMAAMDIGVMALGCIPRKSNRRDEGQTDIEISFGDLTLNSGMFVYADNNGIIASDKPLI</sequence>
<evidence type="ECO:0000256" key="1">
    <source>
        <dbReference type="ARBA" id="ARBA00001342"/>
    </source>
</evidence>
<accession>A0ABQ3GPP1</accession>
<evidence type="ECO:0000256" key="7">
    <source>
        <dbReference type="ARBA" id="ARBA00025046"/>
    </source>
</evidence>
<evidence type="ECO:0000256" key="4">
    <source>
        <dbReference type="ARBA" id="ARBA00011233"/>
    </source>
</evidence>
<dbReference type="InterPro" id="IPR005493">
    <property type="entry name" value="RraA/RraA-like"/>
</dbReference>
<dbReference type="InterPro" id="IPR010203">
    <property type="entry name" value="RraA"/>
</dbReference>
<evidence type="ECO:0000256" key="8">
    <source>
        <dbReference type="ARBA" id="ARBA00047973"/>
    </source>
</evidence>
<dbReference type="Pfam" id="PF03737">
    <property type="entry name" value="RraA-like"/>
    <property type="match status" value="1"/>
</dbReference>
<keyword evidence="11" id="KW-1185">Reference proteome</keyword>
<dbReference type="CDD" id="cd16841">
    <property type="entry name" value="RraA_family"/>
    <property type="match status" value="1"/>
</dbReference>
<evidence type="ECO:0000256" key="9">
    <source>
        <dbReference type="RuleBase" id="RU004338"/>
    </source>
</evidence>
<dbReference type="InterPro" id="IPR036704">
    <property type="entry name" value="RraA/RraA-like_sf"/>
</dbReference>
<evidence type="ECO:0000256" key="3">
    <source>
        <dbReference type="ARBA" id="ARBA00008621"/>
    </source>
</evidence>
<evidence type="ECO:0000256" key="5">
    <source>
        <dbReference type="ARBA" id="ARBA00022723"/>
    </source>
</evidence>
<reference evidence="11" key="1">
    <citation type="journal article" date="2019" name="Int. J. Syst. Evol. Microbiol.">
        <title>The Global Catalogue of Microorganisms (GCM) 10K type strain sequencing project: providing services to taxonomists for standard genome sequencing and annotation.</title>
        <authorList>
            <consortium name="The Broad Institute Genomics Platform"/>
            <consortium name="The Broad Institute Genome Sequencing Center for Infectious Disease"/>
            <person name="Wu L."/>
            <person name="Ma J."/>
        </authorList>
    </citation>
    <scope>NUCLEOTIDE SEQUENCE [LARGE SCALE GENOMIC DNA]</scope>
    <source>
        <strain evidence="11">KCTC 42280</strain>
    </source>
</reference>
<evidence type="ECO:0000256" key="2">
    <source>
        <dbReference type="ARBA" id="ARBA00001968"/>
    </source>
</evidence>
<dbReference type="Gene3D" id="3.50.30.40">
    <property type="entry name" value="Ribonuclease E inhibitor RraA/RraA-like"/>
    <property type="match status" value="1"/>
</dbReference>
<dbReference type="NCBIfam" id="NF006875">
    <property type="entry name" value="PRK09372.1"/>
    <property type="match status" value="1"/>
</dbReference>
<dbReference type="PANTHER" id="PTHR33254:SF4">
    <property type="entry name" value="4-HYDROXY-4-METHYL-2-OXOGLUTARATE ALDOLASE 3-RELATED"/>
    <property type="match status" value="1"/>
</dbReference>
<comment type="function">
    <text evidence="7 9">Catalyzes the aldol cleavage of 4-hydroxy-4-methyl-2-oxoglutarate (HMG) into 2 molecules of pyruvate. Also contains a secondary oxaloacetate (OAA) decarboxylase activity due to the common pyruvate enolate transition state formed following C-C bond cleavage in the retro-aldol and decarboxylation reactions.</text>
</comment>
<comment type="similarity">
    <text evidence="3 9">Belongs to the class II aldolase/RraA-like family.</text>
</comment>
<evidence type="ECO:0000313" key="11">
    <source>
        <dbReference type="Proteomes" id="UP000610203"/>
    </source>
</evidence>
<gene>
    <name evidence="10" type="primary">menG</name>
    <name evidence="10" type="ORF">GCM10016272_03220</name>
</gene>
<name>A0ABQ3GPP1_9GAMM</name>
<comment type="caution">
    <text evidence="10">The sequence shown here is derived from an EMBL/GenBank/DDBJ whole genome shotgun (WGS) entry which is preliminary data.</text>
</comment>
<dbReference type="EC" id="4.1.3.17" evidence="9"/>
<proteinExistence type="inferred from homology"/>
<comment type="subunit">
    <text evidence="4 9">Homotrimer.</text>
</comment>
<protein>
    <recommendedName>
        <fullName evidence="9">4-hydroxy-4-methyl-2-oxoglutarate aldolase</fullName>
        <shortName evidence="9">HMG aldolase</shortName>
        <ecNumber evidence="9">4.1.1.112</ecNumber>
        <ecNumber evidence="9">4.1.3.17</ecNumber>
    </recommendedName>
    <alternativeName>
        <fullName evidence="9">Oxaloacetate decarboxylase</fullName>
    </alternativeName>
</protein>
<dbReference type="EMBL" id="BMZR01000001">
    <property type="protein sequence ID" value="GHD26385.1"/>
    <property type="molecule type" value="Genomic_DNA"/>
</dbReference>
<evidence type="ECO:0000313" key="10">
    <source>
        <dbReference type="EMBL" id="GHD26385.1"/>
    </source>
</evidence>